<evidence type="ECO:0000313" key="4">
    <source>
        <dbReference type="EMBL" id="MFC0673489.1"/>
    </source>
</evidence>
<dbReference type="RefSeq" id="WP_376979097.1">
    <property type="nucleotide sequence ID" value="NZ_JBHLSV010000005.1"/>
</dbReference>
<evidence type="ECO:0000256" key="1">
    <source>
        <dbReference type="ARBA" id="ARBA00022857"/>
    </source>
</evidence>
<keyword evidence="1" id="KW-0521">NADP</keyword>
<evidence type="ECO:0000259" key="3">
    <source>
        <dbReference type="SMART" id="SM00829"/>
    </source>
</evidence>
<keyword evidence="5" id="KW-1185">Reference proteome</keyword>
<dbReference type="Pfam" id="PF08240">
    <property type="entry name" value="ADH_N"/>
    <property type="match status" value="1"/>
</dbReference>
<sequence length="324" mass="34316">MQAVVAQRPGTFAEVLALQHVPEPDALADGEVVVRMNVSTVNHSDAVTVSGTYGSRTVFPFVPGFEGVGVIERIGPGVPRSALGMRVLPIGSAGTWQELMRTEHSWCIPVPEDIADTLACFAYINPLTALLLVERSGTAPGSAVAITAATSAIAGHLAELLALAGIRPIGLVRGSPGSLVAAPGLWSTVIDTSAPGWERRLREAAPGGLAAVLDCVGGRLGGRLWEELRPGGMLLHYGLLSGRPLPAECFSGRGGRRTQLVRLRDQVHALPRAELPGLFVPVFAHLREGRLRTRIGREVPLAQLPQALAEPLPARGKILIRYPR</sequence>
<dbReference type="InterPro" id="IPR020843">
    <property type="entry name" value="ER"/>
</dbReference>
<dbReference type="Gene3D" id="3.40.50.720">
    <property type="entry name" value="NAD(P)-binding Rossmann-like Domain"/>
    <property type="match status" value="1"/>
</dbReference>
<dbReference type="Gene3D" id="3.90.180.10">
    <property type="entry name" value="Medium-chain alcohol dehydrogenases, catalytic domain"/>
    <property type="match status" value="1"/>
</dbReference>
<dbReference type="SMART" id="SM00829">
    <property type="entry name" value="PKS_ER"/>
    <property type="match status" value="1"/>
</dbReference>
<organism evidence="4 5">
    <name type="scientific">Brachybacterium hainanense</name>
    <dbReference type="NCBI Taxonomy" id="1541174"/>
    <lineage>
        <taxon>Bacteria</taxon>
        <taxon>Bacillati</taxon>
        <taxon>Actinomycetota</taxon>
        <taxon>Actinomycetes</taxon>
        <taxon>Micrococcales</taxon>
        <taxon>Dermabacteraceae</taxon>
        <taxon>Brachybacterium</taxon>
    </lineage>
</organism>
<evidence type="ECO:0000313" key="5">
    <source>
        <dbReference type="Proteomes" id="UP001589793"/>
    </source>
</evidence>
<dbReference type="Proteomes" id="UP001589793">
    <property type="component" value="Unassembled WGS sequence"/>
</dbReference>
<protein>
    <submittedName>
        <fullName evidence="4">Zinc-dependent alcohol dehydrogenase family protein</fullName>
    </submittedName>
</protein>
<dbReference type="InterPro" id="IPR011032">
    <property type="entry name" value="GroES-like_sf"/>
</dbReference>
<dbReference type="SUPFAM" id="SSF51735">
    <property type="entry name" value="NAD(P)-binding Rossmann-fold domains"/>
    <property type="match status" value="1"/>
</dbReference>
<accession>A0ABV6R927</accession>
<evidence type="ECO:0000256" key="2">
    <source>
        <dbReference type="ARBA" id="ARBA00023002"/>
    </source>
</evidence>
<reference evidence="4 5" key="1">
    <citation type="submission" date="2024-09" db="EMBL/GenBank/DDBJ databases">
        <authorList>
            <person name="Sun Q."/>
            <person name="Mori K."/>
        </authorList>
    </citation>
    <scope>NUCLEOTIDE SEQUENCE [LARGE SCALE GENOMIC DNA]</scope>
    <source>
        <strain evidence="4 5">CICC 10874</strain>
    </source>
</reference>
<dbReference type="EMBL" id="JBHLSV010000005">
    <property type="protein sequence ID" value="MFC0673489.1"/>
    <property type="molecule type" value="Genomic_DNA"/>
</dbReference>
<dbReference type="CDD" id="cd05282">
    <property type="entry name" value="ETR_like"/>
    <property type="match status" value="1"/>
</dbReference>
<keyword evidence="2" id="KW-0560">Oxidoreductase</keyword>
<dbReference type="Pfam" id="PF13602">
    <property type="entry name" value="ADH_zinc_N_2"/>
    <property type="match status" value="1"/>
</dbReference>
<dbReference type="PANTHER" id="PTHR48106:SF18">
    <property type="entry name" value="QUINONE OXIDOREDUCTASE PIG3"/>
    <property type="match status" value="1"/>
</dbReference>
<name>A0ABV6R927_9MICO</name>
<dbReference type="PANTHER" id="PTHR48106">
    <property type="entry name" value="QUINONE OXIDOREDUCTASE PIG3-RELATED"/>
    <property type="match status" value="1"/>
</dbReference>
<proteinExistence type="predicted"/>
<dbReference type="SUPFAM" id="SSF50129">
    <property type="entry name" value="GroES-like"/>
    <property type="match status" value="1"/>
</dbReference>
<gene>
    <name evidence="4" type="ORF">ACFFF6_05920</name>
</gene>
<dbReference type="InterPro" id="IPR036291">
    <property type="entry name" value="NAD(P)-bd_dom_sf"/>
</dbReference>
<dbReference type="InterPro" id="IPR013154">
    <property type="entry name" value="ADH-like_N"/>
</dbReference>
<comment type="caution">
    <text evidence="4">The sequence shown here is derived from an EMBL/GenBank/DDBJ whole genome shotgun (WGS) entry which is preliminary data.</text>
</comment>
<feature type="domain" description="Enoyl reductase (ER)" evidence="3">
    <location>
        <begin position="10"/>
        <end position="320"/>
    </location>
</feature>